<keyword evidence="2" id="KW-0472">Membrane</keyword>
<dbReference type="STRING" id="155417.A0A4Q4TDM2"/>
<dbReference type="AlphaFoldDB" id="A0A4Q4TDM2"/>
<gene>
    <name evidence="3" type="ORF">DL764_005148</name>
</gene>
<dbReference type="PANTHER" id="PTHR42044">
    <property type="entry name" value="DUF676 DOMAIN-CONTAINING PROTEIN-RELATED"/>
    <property type="match status" value="1"/>
</dbReference>
<keyword evidence="2" id="KW-0812">Transmembrane</keyword>
<reference evidence="3 4" key="1">
    <citation type="submission" date="2018-06" db="EMBL/GenBank/DDBJ databases">
        <title>Complete Genomes of Monosporascus.</title>
        <authorList>
            <person name="Robinson A.J."/>
            <person name="Natvig D.O."/>
        </authorList>
    </citation>
    <scope>NUCLEOTIDE SEQUENCE [LARGE SCALE GENOMIC DNA]</scope>
    <source>
        <strain evidence="3 4">CBS 110550</strain>
    </source>
</reference>
<evidence type="ECO:0000256" key="2">
    <source>
        <dbReference type="SAM" id="Phobius"/>
    </source>
</evidence>
<keyword evidence="2" id="KW-1133">Transmembrane helix</keyword>
<dbReference type="EMBL" id="QJNU01000257">
    <property type="protein sequence ID" value="RYP03467.1"/>
    <property type="molecule type" value="Genomic_DNA"/>
</dbReference>
<dbReference type="Proteomes" id="UP000293360">
    <property type="component" value="Unassembled WGS sequence"/>
</dbReference>
<evidence type="ECO:0008006" key="5">
    <source>
        <dbReference type="Google" id="ProtNLM"/>
    </source>
</evidence>
<evidence type="ECO:0000313" key="4">
    <source>
        <dbReference type="Proteomes" id="UP000293360"/>
    </source>
</evidence>
<comment type="caution">
    <text evidence="3">The sequence shown here is derived from an EMBL/GenBank/DDBJ whole genome shotgun (WGS) entry which is preliminary data.</text>
</comment>
<evidence type="ECO:0000313" key="3">
    <source>
        <dbReference type="EMBL" id="RYP03467.1"/>
    </source>
</evidence>
<dbReference type="PANTHER" id="PTHR42044:SF1">
    <property type="entry name" value="DUF676 DOMAIN-CONTAINING PROTEIN"/>
    <property type="match status" value="1"/>
</dbReference>
<protein>
    <recommendedName>
        <fullName evidence="5">DUF676 domain-containing protein</fullName>
    </recommendedName>
</protein>
<proteinExistence type="predicted"/>
<dbReference type="OrthoDB" id="202545at2759"/>
<feature type="region of interest" description="Disordered" evidence="1">
    <location>
        <begin position="317"/>
        <end position="361"/>
    </location>
</feature>
<accession>A0A4Q4TDM2</accession>
<evidence type="ECO:0000256" key="1">
    <source>
        <dbReference type="SAM" id="MobiDB-lite"/>
    </source>
</evidence>
<feature type="compositionally biased region" description="Polar residues" evidence="1">
    <location>
        <begin position="261"/>
        <end position="272"/>
    </location>
</feature>
<feature type="transmembrane region" description="Helical" evidence="2">
    <location>
        <begin position="68"/>
        <end position="88"/>
    </location>
</feature>
<keyword evidence="4" id="KW-1185">Reference proteome</keyword>
<sequence>MAEAKVFGSQIGGESVINYSYTDMPFKLFSKDIFYFFYYAGYLPWIVWPMRPCDGGSFDELEFTRENIWCLFIHAILLVIQTAFILAVPWIFLFPAWIGVVGVALFLGFNRLLCRALNGSTIVFHSDPKYAPSLAEHEHEQWIFINGVAVGEAWLKSNINRLALTFKRPIIGVHNQTSGIIFDVIECLIQRQLGLATRDVREAYKIVKEKLYNPKYSKIIFILHSQGAIEGGLVLDWLLQELPQDLLSKLEVYTFGNASNHFNNPHRSVAEQTQDERENSTAAAHAIMETATESITEAPLTDSPVETQVPLPTLLQEQQQSATAPQVNGLKSQAQTTVEQQRSKPDATAAAGGDHDHHDHPTRIVVPAAHRAISHVEHYLHTYDFVALWGALHFVTNKPGSPILPRFIGRVFSRAAPTGGHQFSQHYLNGMFPLARDESTGKFVGCADSNEFMDTVVEIGEVGVSGGMREGLQSSFAALRRDAEALEAAGVTVHGSFYKPHEEDIRDGKVRVKDLSRLWLYRNGRSPPEIDGDGVVRGLTL</sequence>
<feature type="region of interest" description="Disordered" evidence="1">
    <location>
        <begin position="261"/>
        <end position="282"/>
    </location>
</feature>
<organism evidence="3 4">
    <name type="scientific">Monosporascus ibericus</name>
    <dbReference type="NCBI Taxonomy" id="155417"/>
    <lineage>
        <taxon>Eukaryota</taxon>
        <taxon>Fungi</taxon>
        <taxon>Dikarya</taxon>
        <taxon>Ascomycota</taxon>
        <taxon>Pezizomycotina</taxon>
        <taxon>Sordariomycetes</taxon>
        <taxon>Xylariomycetidae</taxon>
        <taxon>Xylariales</taxon>
        <taxon>Xylariales incertae sedis</taxon>
        <taxon>Monosporascus</taxon>
    </lineage>
</organism>
<feature type="transmembrane region" description="Helical" evidence="2">
    <location>
        <begin position="33"/>
        <end position="48"/>
    </location>
</feature>
<name>A0A4Q4TDM2_9PEZI</name>
<feature type="compositionally biased region" description="Polar residues" evidence="1">
    <location>
        <begin position="317"/>
        <end position="340"/>
    </location>
</feature>